<evidence type="ECO:0000313" key="3">
    <source>
        <dbReference type="Proteomes" id="UP001176941"/>
    </source>
</evidence>
<proteinExistence type="predicted"/>
<feature type="region of interest" description="Disordered" evidence="1">
    <location>
        <begin position="33"/>
        <end position="96"/>
    </location>
</feature>
<keyword evidence="3" id="KW-1185">Reference proteome</keyword>
<feature type="compositionally biased region" description="Polar residues" evidence="1">
    <location>
        <begin position="133"/>
        <end position="152"/>
    </location>
</feature>
<gene>
    <name evidence="2" type="ORF">MRATA1EN1_LOCUS3556</name>
</gene>
<evidence type="ECO:0000313" key="2">
    <source>
        <dbReference type="EMBL" id="CAI9154594.1"/>
    </source>
</evidence>
<feature type="region of interest" description="Disordered" evidence="1">
    <location>
        <begin position="133"/>
        <end position="160"/>
    </location>
</feature>
<reference evidence="2" key="1">
    <citation type="submission" date="2023-04" db="EMBL/GenBank/DDBJ databases">
        <authorList>
            <consortium name="ELIXIR-Norway"/>
        </authorList>
    </citation>
    <scope>NUCLEOTIDE SEQUENCE [LARGE SCALE GENOMIC DNA]</scope>
</reference>
<evidence type="ECO:0000256" key="1">
    <source>
        <dbReference type="SAM" id="MobiDB-lite"/>
    </source>
</evidence>
<organism evidence="2 3">
    <name type="scientific">Rangifer tarandus platyrhynchus</name>
    <name type="common">Svalbard reindeer</name>
    <dbReference type="NCBI Taxonomy" id="3082113"/>
    <lineage>
        <taxon>Eukaryota</taxon>
        <taxon>Metazoa</taxon>
        <taxon>Chordata</taxon>
        <taxon>Craniata</taxon>
        <taxon>Vertebrata</taxon>
        <taxon>Euteleostomi</taxon>
        <taxon>Mammalia</taxon>
        <taxon>Eutheria</taxon>
        <taxon>Laurasiatheria</taxon>
        <taxon>Artiodactyla</taxon>
        <taxon>Ruminantia</taxon>
        <taxon>Pecora</taxon>
        <taxon>Cervidae</taxon>
        <taxon>Odocoileinae</taxon>
        <taxon>Rangifer</taxon>
    </lineage>
</organism>
<name>A0ABN8XYZ9_RANTA</name>
<sequence>MGGRLGGRWASARSGREVDWIGELGAGAVGREERVGAAAEAPPSPGTGHLAGQRAAAVVGACPRGRDSPRQVGGHARGAGLSPGDSGAGAPGRAGAEGVSCLEPGGVCVRVAVATAVPRLVTRAVQGSISCSGAGTVAQRQTGPDQVCSTPTLTPPCSLG</sequence>
<dbReference type="EMBL" id="OX459947">
    <property type="protein sequence ID" value="CAI9154594.1"/>
    <property type="molecule type" value="Genomic_DNA"/>
</dbReference>
<accession>A0ABN8XYZ9</accession>
<protein>
    <submittedName>
        <fullName evidence="2">Uncharacterized protein</fullName>
    </submittedName>
</protein>
<dbReference type="Proteomes" id="UP001176941">
    <property type="component" value="Chromosome 11"/>
</dbReference>